<dbReference type="AlphaFoldDB" id="A0AA39SVE8"/>
<comment type="caution">
    <text evidence="2">The sequence shown here is derived from an EMBL/GenBank/DDBJ whole genome shotgun (WGS) entry which is preliminary data.</text>
</comment>
<dbReference type="Gene3D" id="1.20.1280.50">
    <property type="match status" value="1"/>
</dbReference>
<dbReference type="PROSITE" id="PS50181">
    <property type="entry name" value="FBOX"/>
    <property type="match status" value="1"/>
</dbReference>
<dbReference type="InterPro" id="IPR017451">
    <property type="entry name" value="F-box-assoc_interact_dom"/>
</dbReference>
<keyword evidence="3" id="KW-1185">Reference proteome</keyword>
<dbReference type="CDD" id="cd22157">
    <property type="entry name" value="F-box_AtFBW1-like"/>
    <property type="match status" value="1"/>
</dbReference>
<dbReference type="Pfam" id="PF00646">
    <property type="entry name" value="F-box"/>
    <property type="match status" value="1"/>
</dbReference>
<organism evidence="2 3">
    <name type="scientific">Acer saccharum</name>
    <name type="common">Sugar maple</name>
    <dbReference type="NCBI Taxonomy" id="4024"/>
    <lineage>
        <taxon>Eukaryota</taxon>
        <taxon>Viridiplantae</taxon>
        <taxon>Streptophyta</taxon>
        <taxon>Embryophyta</taxon>
        <taxon>Tracheophyta</taxon>
        <taxon>Spermatophyta</taxon>
        <taxon>Magnoliopsida</taxon>
        <taxon>eudicotyledons</taxon>
        <taxon>Gunneridae</taxon>
        <taxon>Pentapetalae</taxon>
        <taxon>rosids</taxon>
        <taxon>malvids</taxon>
        <taxon>Sapindales</taxon>
        <taxon>Sapindaceae</taxon>
        <taxon>Hippocastanoideae</taxon>
        <taxon>Acereae</taxon>
        <taxon>Acer</taxon>
    </lineage>
</organism>
<dbReference type="InterPro" id="IPR001810">
    <property type="entry name" value="F-box_dom"/>
</dbReference>
<dbReference type="NCBIfam" id="TIGR01640">
    <property type="entry name" value="F_box_assoc_1"/>
    <property type="match status" value="1"/>
</dbReference>
<dbReference type="SUPFAM" id="SSF81383">
    <property type="entry name" value="F-box domain"/>
    <property type="match status" value="1"/>
</dbReference>
<sequence length="402" mass="46718">MSSIHLPIEVLYNILGRLPVKDLIRFTCVCKPWRDFITNPDFISTHLNLHRNIDGYVLHHKMASTGAGLNCFSCLHDKTYVEHSRFDIPFSCESLYFKLAGSVNGLLCLSDSYQYFGRTIYLWNPSIWKLKILRRTCFTHSYSEFTNFFAIGFGFDHHTSDYKIVRIMYFGDFYRDYVEKQQPKAEVYSLAWNSWRRIGTNAGSYAIDKISTAVVCGAVHWFASKTKEACGNFILTFDFGSEEFGEITLPRYQSDGVRPQVSVTVLRESLALIVSCFNNCELIQRCDIWVMSEYGMATSWTKRYSIALEESFFRCLGIINNNELVLDKSTREELVSYDLENMQFKHLAISKYTNDVVNFSASLVLYNEGFRLTPRKYLFVEGGIRLGKRKRSVFMQLQRKWL</sequence>
<dbReference type="Pfam" id="PF07734">
    <property type="entry name" value="FBA_1"/>
    <property type="match status" value="1"/>
</dbReference>
<dbReference type="PANTHER" id="PTHR31672">
    <property type="entry name" value="BNACNNG10540D PROTEIN"/>
    <property type="match status" value="1"/>
</dbReference>
<evidence type="ECO:0000313" key="3">
    <source>
        <dbReference type="Proteomes" id="UP001168877"/>
    </source>
</evidence>
<proteinExistence type="predicted"/>
<evidence type="ECO:0000259" key="1">
    <source>
        <dbReference type="PROSITE" id="PS50181"/>
    </source>
</evidence>
<evidence type="ECO:0000313" key="2">
    <source>
        <dbReference type="EMBL" id="KAK0598759.1"/>
    </source>
</evidence>
<name>A0AA39SVE8_ACESA</name>
<dbReference type="SMART" id="SM00256">
    <property type="entry name" value="FBOX"/>
    <property type="match status" value="1"/>
</dbReference>
<accession>A0AA39SVE8</accession>
<protein>
    <recommendedName>
        <fullName evidence="1">F-box domain-containing protein</fullName>
    </recommendedName>
</protein>
<dbReference type="InterPro" id="IPR006527">
    <property type="entry name" value="F-box-assoc_dom_typ1"/>
</dbReference>
<dbReference type="InterPro" id="IPR036047">
    <property type="entry name" value="F-box-like_dom_sf"/>
</dbReference>
<gene>
    <name evidence="2" type="ORF">LWI29_037718</name>
</gene>
<reference evidence="2" key="2">
    <citation type="submission" date="2023-06" db="EMBL/GenBank/DDBJ databases">
        <authorList>
            <person name="Swenson N.G."/>
            <person name="Wegrzyn J.L."/>
            <person name="Mcevoy S.L."/>
        </authorList>
    </citation>
    <scope>NUCLEOTIDE SEQUENCE</scope>
    <source>
        <strain evidence="2">NS2018</strain>
        <tissue evidence="2">Leaf</tissue>
    </source>
</reference>
<dbReference type="Proteomes" id="UP001168877">
    <property type="component" value="Unassembled WGS sequence"/>
</dbReference>
<feature type="domain" description="F-box" evidence="1">
    <location>
        <begin position="1"/>
        <end position="47"/>
    </location>
</feature>
<reference evidence="2" key="1">
    <citation type="journal article" date="2022" name="Plant J.">
        <title>Strategies of tolerance reflected in two North American maple genomes.</title>
        <authorList>
            <person name="McEvoy S.L."/>
            <person name="Sezen U.U."/>
            <person name="Trouern-Trend A."/>
            <person name="McMahon S.M."/>
            <person name="Schaberg P.G."/>
            <person name="Yang J."/>
            <person name="Wegrzyn J.L."/>
            <person name="Swenson N.G."/>
        </authorList>
    </citation>
    <scope>NUCLEOTIDE SEQUENCE</scope>
    <source>
        <strain evidence="2">NS2018</strain>
    </source>
</reference>
<dbReference type="InterPro" id="IPR050796">
    <property type="entry name" value="SCF_F-box_component"/>
</dbReference>
<dbReference type="PANTHER" id="PTHR31672:SF13">
    <property type="entry name" value="F-BOX PROTEIN CPR30-LIKE"/>
    <property type="match status" value="1"/>
</dbReference>
<dbReference type="EMBL" id="JAUESC010000004">
    <property type="protein sequence ID" value="KAK0598759.1"/>
    <property type="molecule type" value="Genomic_DNA"/>
</dbReference>